<keyword evidence="2 7" id="KW-0813">Transport</keyword>
<comment type="subcellular location">
    <subcellularLocation>
        <location evidence="1 7">Cell membrane</location>
        <topology evidence="1 7">Multi-pass membrane protein</topology>
    </subcellularLocation>
</comment>
<comment type="similarity">
    <text evidence="7">Belongs to the binding-protein-dependent transport system permease family.</text>
</comment>
<dbReference type="InterPro" id="IPR000515">
    <property type="entry name" value="MetI-like"/>
</dbReference>
<evidence type="ECO:0000256" key="6">
    <source>
        <dbReference type="ARBA" id="ARBA00023136"/>
    </source>
</evidence>
<keyword evidence="10" id="KW-1185">Reference proteome</keyword>
<accession>A0A6V8SB99</accession>
<evidence type="ECO:0000256" key="3">
    <source>
        <dbReference type="ARBA" id="ARBA00022475"/>
    </source>
</evidence>
<keyword evidence="6 7" id="KW-0472">Membrane</keyword>
<evidence type="ECO:0000256" key="7">
    <source>
        <dbReference type="RuleBase" id="RU363032"/>
    </source>
</evidence>
<dbReference type="SUPFAM" id="SSF161098">
    <property type="entry name" value="MetI-like"/>
    <property type="match status" value="1"/>
</dbReference>
<feature type="transmembrane region" description="Helical" evidence="7">
    <location>
        <begin position="142"/>
        <end position="160"/>
    </location>
</feature>
<dbReference type="PROSITE" id="PS50928">
    <property type="entry name" value="ABC_TM1"/>
    <property type="match status" value="1"/>
</dbReference>
<dbReference type="Proteomes" id="UP000580568">
    <property type="component" value="Unassembled WGS sequence"/>
</dbReference>
<gene>
    <name evidence="9" type="ORF">bsdtw1_00561</name>
</gene>
<feature type="transmembrane region" description="Helical" evidence="7">
    <location>
        <begin position="108"/>
        <end position="130"/>
    </location>
</feature>
<dbReference type="PANTHER" id="PTHR43744:SF12">
    <property type="entry name" value="ABC TRANSPORTER PERMEASE PROTEIN MG189-RELATED"/>
    <property type="match status" value="1"/>
</dbReference>
<evidence type="ECO:0000313" key="9">
    <source>
        <dbReference type="EMBL" id="GFP74509.1"/>
    </source>
</evidence>
<proteinExistence type="inferred from homology"/>
<dbReference type="Gene3D" id="1.10.3720.10">
    <property type="entry name" value="MetI-like"/>
    <property type="match status" value="1"/>
</dbReference>
<evidence type="ECO:0000256" key="2">
    <source>
        <dbReference type="ARBA" id="ARBA00022448"/>
    </source>
</evidence>
<dbReference type="EMBL" id="BLZR01000001">
    <property type="protein sequence ID" value="GFP74509.1"/>
    <property type="molecule type" value="Genomic_DNA"/>
</dbReference>
<keyword evidence="4 7" id="KW-0812">Transmembrane</keyword>
<evidence type="ECO:0000313" key="10">
    <source>
        <dbReference type="Proteomes" id="UP000580568"/>
    </source>
</evidence>
<protein>
    <submittedName>
        <fullName evidence="9">L-arabinose transport system permease protein AraQ</fullName>
    </submittedName>
</protein>
<evidence type="ECO:0000256" key="5">
    <source>
        <dbReference type="ARBA" id="ARBA00022989"/>
    </source>
</evidence>
<name>A0A6V8SB99_9CLOT</name>
<sequence>MKNKKSISPIRIVFYLVLIGYAFITLGPFLWSAITSLKPTSEVNNFSVNLKALSFKNYIFVFKNYPFLRWTMNSIIVAGVVTCGNLLFNSMAGYSLARINFPGRNAMFLAVLGMMMIPGQVVMVPTYILLSKLGWVNTYKGMTIPFLTSLFGIFLMRQFYLSIPKEVEEAAEVDGLGKFGTFFRIVMPMSKTALTTQFILMFTGNWNSFLWPSLLAQSTEMYTLPVGLNSFYGQYFQASDQVMAGVMILSLPSILIFFLLQRNFVKGLTNSEGKE</sequence>
<dbReference type="PANTHER" id="PTHR43744">
    <property type="entry name" value="ABC TRANSPORTER PERMEASE PROTEIN MG189-RELATED-RELATED"/>
    <property type="match status" value="1"/>
</dbReference>
<comment type="caution">
    <text evidence="9">The sequence shown here is derived from an EMBL/GenBank/DDBJ whole genome shotgun (WGS) entry which is preliminary data.</text>
</comment>
<dbReference type="AlphaFoldDB" id="A0A6V8SB99"/>
<reference evidence="9 10" key="1">
    <citation type="submission" date="2020-07" db="EMBL/GenBank/DDBJ databases">
        <title>A new beta-1,3-glucan-decomposing anaerobic bacterium isolated from anoxic soil subjected to biological soil disinfestation.</title>
        <authorList>
            <person name="Ueki A."/>
            <person name="Tonouchi A."/>
        </authorList>
    </citation>
    <scope>NUCLEOTIDE SEQUENCE [LARGE SCALE GENOMIC DNA]</scope>
    <source>
        <strain evidence="9 10">TW1</strain>
    </source>
</reference>
<keyword evidence="5 7" id="KW-1133">Transmembrane helix</keyword>
<dbReference type="GO" id="GO:0005886">
    <property type="term" value="C:plasma membrane"/>
    <property type="evidence" value="ECO:0007669"/>
    <property type="project" value="UniProtKB-SubCell"/>
</dbReference>
<organism evidence="9 10">
    <name type="scientific">Clostridium fungisolvens</name>
    <dbReference type="NCBI Taxonomy" id="1604897"/>
    <lineage>
        <taxon>Bacteria</taxon>
        <taxon>Bacillati</taxon>
        <taxon>Bacillota</taxon>
        <taxon>Clostridia</taxon>
        <taxon>Eubacteriales</taxon>
        <taxon>Clostridiaceae</taxon>
        <taxon>Clostridium</taxon>
    </lineage>
</organism>
<evidence type="ECO:0000259" key="8">
    <source>
        <dbReference type="PROSITE" id="PS50928"/>
    </source>
</evidence>
<feature type="domain" description="ABC transmembrane type-1" evidence="8">
    <location>
        <begin position="71"/>
        <end position="260"/>
    </location>
</feature>
<dbReference type="Pfam" id="PF00528">
    <property type="entry name" value="BPD_transp_1"/>
    <property type="match status" value="1"/>
</dbReference>
<evidence type="ECO:0000256" key="4">
    <source>
        <dbReference type="ARBA" id="ARBA00022692"/>
    </source>
</evidence>
<feature type="transmembrane region" description="Helical" evidence="7">
    <location>
        <begin position="242"/>
        <end position="260"/>
    </location>
</feature>
<keyword evidence="3" id="KW-1003">Cell membrane</keyword>
<dbReference type="CDD" id="cd06261">
    <property type="entry name" value="TM_PBP2"/>
    <property type="match status" value="1"/>
</dbReference>
<dbReference type="InterPro" id="IPR035906">
    <property type="entry name" value="MetI-like_sf"/>
</dbReference>
<feature type="transmembrane region" description="Helical" evidence="7">
    <location>
        <begin position="67"/>
        <end position="88"/>
    </location>
</feature>
<evidence type="ECO:0000256" key="1">
    <source>
        <dbReference type="ARBA" id="ARBA00004651"/>
    </source>
</evidence>
<dbReference type="RefSeq" id="WP_183276062.1">
    <property type="nucleotide sequence ID" value="NZ_BLZR01000001.1"/>
</dbReference>
<dbReference type="GO" id="GO:0055085">
    <property type="term" value="P:transmembrane transport"/>
    <property type="evidence" value="ECO:0007669"/>
    <property type="project" value="InterPro"/>
</dbReference>
<feature type="transmembrane region" description="Helical" evidence="7">
    <location>
        <begin position="12"/>
        <end position="34"/>
    </location>
</feature>